<dbReference type="Proteomes" id="UP000078390">
    <property type="component" value="Unassembled WGS sequence"/>
</dbReference>
<dbReference type="AlphaFoldDB" id="A0A179D586"/>
<proteinExistence type="predicted"/>
<keyword evidence="2" id="KW-1185">Reference proteome</keyword>
<dbReference type="EMBL" id="LWLG01000008">
    <property type="protein sequence ID" value="OAQ20622.1"/>
    <property type="molecule type" value="Genomic_DNA"/>
</dbReference>
<gene>
    <name evidence="1" type="ORF">TDIS_1237</name>
</gene>
<evidence type="ECO:0000313" key="2">
    <source>
        <dbReference type="Proteomes" id="UP000078390"/>
    </source>
</evidence>
<protein>
    <submittedName>
        <fullName evidence="1">Uncharacterized protein</fullName>
    </submittedName>
</protein>
<accession>A0A179D586</accession>
<name>A0A179D586_9BACT</name>
<sequence>MFTSGKDLSFSEDQALKFCYFLISGLLREKKSRISNYAFVEGEKPA</sequence>
<reference evidence="1 2" key="1">
    <citation type="submission" date="2016-04" db="EMBL/GenBank/DDBJ databases">
        <title>Genome analysis of Thermosulfurimonas dismutans, the first thermophilic sulfur-disproportionating bacterium of the phylum Thermodesulfobacteria.</title>
        <authorList>
            <person name="Mardanov A.V."/>
            <person name="Beletsky A.V."/>
            <person name="Kadnikov V.V."/>
            <person name="Slobodkin A.I."/>
            <person name="Ravin N.V."/>
        </authorList>
    </citation>
    <scope>NUCLEOTIDE SEQUENCE [LARGE SCALE GENOMIC DNA]</scope>
    <source>
        <strain evidence="1 2">S95</strain>
    </source>
</reference>
<comment type="caution">
    <text evidence="1">The sequence shown here is derived from an EMBL/GenBank/DDBJ whole genome shotgun (WGS) entry which is preliminary data.</text>
</comment>
<organism evidence="1 2">
    <name type="scientific">Thermosulfurimonas dismutans</name>
    <dbReference type="NCBI Taxonomy" id="999894"/>
    <lineage>
        <taxon>Bacteria</taxon>
        <taxon>Pseudomonadati</taxon>
        <taxon>Thermodesulfobacteriota</taxon>
        <taxon>Thermodesulfobacteria</taxon>
        <taxon>Thermodesulfobacteriales</taxon>
        <taxon>Thermodesulfobacteriaceae</taxon>
        <taxon>Thermosulfurimonas</taxon>
    </lineage>
</organism>
<evidence type="ECO:0000313" key="1">
    <source>
        <dbReference type="EMBL" id="OAQ20622.1"/>
    </source>
</evidence>